<dbReference type="EMBL" id="JAWDGP010006596">
    <property type="protein sequence ID" value="KAK3738497.1"/>
    <property type="molecule type" value="Genomic_DNA"/>
</dbReference>
<gene>
    <name evidence="1" type="ORF">RRG08_034786</name>
</gene>
<evidence type="ECO:0000313" key="2">
    <source>
        <dbReference type="Proteomes" id="UP001283361"/>
    </source>
</evidence>
<sequence length="125" mass="13912">MARNEIIMAGNSCRHLACMPGRVCPLFTEFALSNCETIAFKTEARKGFEFLYGMTLDLTGSVSTGRAISCVLYELERKTWRREAASVLDSSLLHLHRQLRIKTEANTGGHQGKLFAPSLFSQLVS</sequence>
<dbReference type="Proteomes" id="UP001283361">
    <property type="component" value="Unassembled WGS sequence"/>
</dbReference>
<accession>A0AAE1CVV5</accession>
<evidence type="ECO:0000313" key="1">
    <source>
        <dbReference type="EMBL" id="KAK3738497.1"/>
    </source>
</evidence>
<organism evidence="1 2">
    <name type="scientific">Elysia crispata</name>
    <name type="common">lettuce slug</name>
    <dbReference type="NCBI Taxonomy" id="231223"/>
    <lineage>
        <taxon>Eukaryota</taxon>
        <taxon>Metazoa</taxon>
        <taxon>Spiralia</taxon>
        <taxon>Lophotrochozoa</taxon>
        <taxon>Mollusca</taxon>
        <taxon>Gastropoda</taxon>
        <taxon>Heterobranchia</taxon>
        <taxon>Euthyneura</taxon>
        <taxon>Panpulmonata</taxon>
        <taxon>Sacoglossa</taxon>
        <taxon>Placobranchoidea</taxon>
        <taxon>Plakobranchidae</taxon>
        <taxon>Elysia</taxon>
    </lineage>
</organism>
<keyword evidence="2" id="KW-1185">Reference proteome</keyword>
<protein>
    <submittedName>
        <fullName evidence="1">Uncharacterized protein</fullName>
    </submittedName>
</protein>
<proteinExistence type="predicted"/>
<name>A0AAE1CVV5_9GAST</name>
<comment type="caution">
    <text evidence="1">The sequence shown here is derived from an EMBL/GenBank/DDBJ whole genome shotgun (WGS) entry which is preliminary data.</text>
</comment>
<reference evidence="1" key="1">
    <citation type="journal article" date="2023" name="G3 (Bethesda)">
        <title>A reference genome for the long-term kleptoplast-retaining sea slug Elysia crispata morphotype clarki.</title>
        <authorList>
            <person name="Eastman K.E."/>
            <person name="Pendleton A.L."/>
            <person name="Shaikh M.A."/>
            <person name="Suttiyut T."/>
            <person name="Ogas R."/>
            <person name="Tomko P."/>
            <person name="Gavelis G."/>
            <person name="Widhalm J.R."/>
            <person name="Wisecaver J.H."/>
        </authorList>
    </citation>
    <scope>NUCLEOTIDE SEQUENCE</scope>
    <source>
        <strain evidence="1">ECLA1</strain>
    </source>
</reference>
<dbReference type="AlphaFoldDB" id="A0AAE1CVV5"/>